<reference evidence="10" key="2">
    <citation type="submission" date="2020-09" db="EMBL/GenBank/DDBJ databases">
        <authorList>
            <person name="Sun Q."/>
            <person name="Zhou Y."/>
        </authorList>
    </citation>
    <scope>NUCLEOTIDE SEQUENCE</scope>
    <source>
        <strain evidence="10">CGMCC 1.12160</strain>
    </source>
</reference>
<dbReference type="EMBL" id="BMEM01000001">
    <property type="protein sequence ID" value="GGF40271.1"/>
    <property type="molecule type" value="Genomic_DNA"/>
</dbReference>
<accession>A0A917BGP5</accession>
<keyword evidence="11" id="KW-1185">Reference proteome</keyword>
<keyword evidence="1" id="KW-0319">Glycerol metabolism</keyword>
<sequence length="286" mass="31404">MANDERAGRKEPATSMPPARRPRGGVQSIDRAVQILRCFDSEDPALGITELSRRTGLSTSTVHRILASMLDNDLVQQGSDRRYRLGPLILQLGRNGGIPAAFRDAALPVAKRLRDLTDETVGIHELLPNEHRAVIEQVESRQELRRTYTEFGVPIPIHHGAPGKALLSHLPADRQEWWLAQPIDPATPRTIDDPRALRRQLREIRALGWAYSDGERTSGIRAVAAPVTDHAGEVVGALGLSVPTLRLDDERREVLGEAVRDAAWQVSLALGATPESRARVVQRAGG</sequence>
<dbReference type="GO" id="GO:0006071">
    <property type="term" value="P:glycerol metabolic process"/>
    <property type="evidence" value="ECO:0007669"/>
    <property type="project" value="UniProtKB-KW"/>
</dbReference>
<evidence type="ECO:0000259" key="8">
    <source>
        <dbReference type="PROSITE" id="PS51077"/>
    </source>
</evidence>
<comment type="caution">
    <text evidence="10">The sequence shown here is derived from an EMBL/GenBank/DDBJ whole genome shotgun (WGS) entry which is preliminary data.</text>
</comment>
<dbReference type="InterPro" id="IPR014757">
    <property type="entry name" value="Tscrpt_reg_IclR_C"/>
</dbReference>
<dbReference type="GO" id="GO:0003677">
    <property type="term" value="F:DNA binding"/>
    <property type="evidence" value="ECO:0007669"/>
    <property type="project" value="UniProtKB-KW"/>
</dbReference>
<keyword evidence="4" id="KW-0804">Transcription</keyword>
<dbReference type="InterPro" id="IPR029016">
    <property type="entry name" value="GAF-like_dom_sf"/>
</dbReference>
<dbReference type="SUPFAM" id="SSF55781">
    <property type="entry name" value="GAF domain-like"/>
    <property type="match status" value="1"/>
</dbReference>
<comment type="function">
    <text evidence="5">May be an activator protein for the gylABX operon.</text>
</comment>
<evidence type="ECO:0000259" key="9">
    <source>
        <dbReference type="PROSITE" id="PS51078"/>
    </source>
</evidence>
<dbReference type="PANTHER" id="PTHR30136:SF24">
    <property type="entry name" value="HTH-TYPE TRANSCRIPTIONAL REPRESSOR ALLR"/>
    <property type="match status" value="1"/>
</dbReference>
<keyword evidence="2" id="KW-0805">Transcription regulation</keyword>
<evidence type="ECO:0000256" key="2">
    <source>
        <dbReference type="ARBA" id="ARBA00023015"/>
    </source>
</evidence>
<evidence type="ECO:0000313" key="11">
    <source>
        <dbReference type="Proteomes" id="UP000605670"/>
    </source>
</evidence>
<dbReference type="InterPro" id="IPR036390">
    <property type="entry name" value="WH_DNA-bd_sf"/>
</dbReference>
<protein>
    <recommendedName>
        <fullName evidence="6">Glycerol operon regulatory protein</fullName>
    </recommendedName>
</protein>
<proteinExistence type="predicted"/>
<dbReference type="GO" id="GO:0045892">
    <property type="term" value="P:negative regulation of DNA-templated transcription"/>
    <property type="evidence" value="ECO:0007669"/>
    <property type="project" value="TreeGrafter"/>
</dbReference>
<evidence type="ECO:0000256" key="6">
    <source>
        <dbReference type="ARBA" id="ARBA00070406"/>
    </source>
</evidence>
<dbReference type="Pfam" id="PF09339">
    <property type="entry name" value="HTH_IclR"/>
    <property type="match status" value="1"/>
</dbReference>
<feature type="domain" description="IclR-ED" evidence="9">
    <location>
        <begin position="88"/>
        <end position="272"/>
    </location>
</feature>
<gene>
    <name evidence="10" type="ORF">GCM10011366_04880</name>
</gene>
<dbReference type="PROSITE" id="PS51078">
    <property type="entry name" value="ICLR_ED"/>
    <property type="match status" value="1"/>
</dbReference>
<evidence type="ECO:0000256" key="4">
    <source>
        <dbReference type="ARBA" id="ARBA00023163"/>
    </source>
</evidence>
<reference evidence="10" key="1">
    <citation type="journal article" date="2014" name="Int. J. Syst. Evol. Microbiol.">
        <title>Complete genome sequence of Corynebacterium casei LMG S-19264T (=DSM 44701T), isolated from a smear-ripened cheese.</title>
        <authorList>
            <consortium name="US DOE Joint Genome Institute (JGI-PGF)"/>
            <person name="Walter F."/>
            <person name="Albersmeier A."/>
            <person name="Kalinowski J."/>
            <person name="Ruckert C."/>
        </authorList>
    </citation>
    <scope>NUCLEOTIDE SEQUENCE</scope>
    <source>
        <strain evidence="10">CGMCC 1.12160</strain>
    </source>
</reference>
<name>A0A917BGP5_9MICO</name>
<feature type="compositionally biased region" description="Basic and acidic residues" evidence="7">
    <location>
        <begin position="1"/>
        <end position="12"/>
    </location>
</feature>
<dbReference type="Pfam" id="PF01614">
    <property type="entry name" value="IclR_C"/>
    <property type="match status" value="1"/>
</dbReference>
<dbReference type="InterPro" id="IPR005471">
    <property type="entry name" value="Tscrpt_reg_IclR_N"/>
</dbReference>
<evidence type="ECO:0000256" key="1">
    <source>
        <dbReference type="ARBA" id="ARBA00022798"/>
    </source>
</evidence>
<dbReference type="AlphaFoldDB" id="A0A917BGP5"/>
<evidence type="ECO:0000313" key="10">
    <source>
        <dbReference type="EMBL" id="GGF40271.1"/>
    </source>
</evidence>
<keyword evidence="3" id="KW-0238">DNA-binding</keyword>
<evidence type="ECO:0000256" key="5">
    <source>
        <dbReference type="ARBA" id="ARBA00058938"/>
    </source>
</evidence>
<dbReference type="Gene3D" id="3.30.450.40">
    <property type="match status" value="1"/>
</dbReference>
<dbReference type="FunFam" id="1.10.10.10:FF:000056">
    <property type="entry name" value="IclR family transcriptional regulator"/>
    <property type="match status" value="1"/>
</dbReference>
<dbReference type="RefSeq" id="WP_377536454.1">
    <property type="nucleotide sequence ID" value="NZ_JBHSUJ010000004.1"/>
</dbReference>
<dbReference type="SMART" id="SM00346">
    <property type="entry name" value="HTH_ICLR"/>
    <property type="match status" value="1"/>
</dbReference>
<dbReference type="SUPFAM" id="SSF46785">
    <property type="entry name" value="Winged helix' DNA-binding domain"/>
    <property type="match status" value="1"/>
</dbReference>
<dbReference type="InterPro" id="IPR050707">
    <property type="entry name" value="HTH_MetabolicPath_Reg"/>
</dbReference>
<dbReference type="GO" id="GO:0003700">
    <property type="term" value="F:DNA-binding transcription factor activity"/>
    <property type="evidence" value="ECO:0007669"/>
    <property type="project" value="TreeGrafter"/>
</dbReference>
<dbReference type="PANTHER" id="PTHR30136">
    <property type="entry name" value="HELIX-TURN-HELIX TRANSCRIPTIONAL REGULATOR, ICLR FAMILY"/>
    <property type="match status" value="1"/>
</dbReference>
<dbReference type="Gene3D" id="1.10.10.10">
    <property type="entry name" value="Winged helix-like DNA-binding domain superfamily/Winged helix DNA-binding domain"/>
    <property type="match status" value="1"/>
</dbReference>
<dbReference type="PROSITE" id="PS51077">
    <property type="entry name" value="HTH_ICLR"/>
    <property type="match status" value="1"/>
</dbReference>
<evidence type="ECO:0000256" key="3">
    <source>
        <dbReference type="ARBA" id="ARBA00023125"/>
    </source>
</evidence>
<organism evidence="10 11">
    <name type="scientific">Ornithinimicrobium tianjinense</name>
    <dbReference type="NCBI Taxonomy" id="1195761"/>
    <lineage>
        <taxon>Bacteria</taxon>
        <taxon>Bacillati</taxon>
        <taxon>Actinomycetota</taxon>
        <taxon>Actinomycetes</taxon>
        <taxon>Micrococcales</taxon>
        <taxon>Ornithinimicrobiaceae</taxon>
        <taxon>Ornithinimicrobium</taxon>
    </lineage>
</organism>
<dbReference type="Proteomes" id="UP000605670">
    <property type="component" value="Unassembled WGS sequence"/>
</dbReference>
<feature type="domain" description="HTH iclR-type" evidence="8">
    <location>
        <begin position="26"/>
        <end position="87"/>
    </location>
</feature>
<dbReference type="InterPro" id="IPR036388">
    <property type="entry name" value="WH-like_DNA-bd_sf"/>
</dbReference>
<feature type="region of interest" description="Disordered" evidence="7">
    <location>
        <begin position="1"/>
        <end position="27"/>
    </location>
</feature>
<evidence type="ECO:0000256" key="7">
    <source>
        <dbReference type="SAM" id="MobiDB-lite"/>
    </source>
</evidence>